<gene>
    <name evidence="6" type="ORF">GFSPODELE1_LOCUS8309</name>
</gene>
<dbReference type="PANTHER" id="PTHR48081:SF5">
    <property type="entry name" value="ALPHA_BETA HYDROLASE FOLD-3 DOMAIN-CONTAINING PROTEIN"/>
    <property type="match status" value="1"/>
</dbReference>
<dbReference type="InterPro" id="IPR029058">
    <property type="entry name" value="AB_hydrolase_fold"/>
</dbReference>
<protein>
    <recommendedName>
        <fullName evidence="5">Alpha/beta hydrolase fold-3 domain-containing protein</fullName>
    </recommendedName>
</protein>
<dbReference type="PROSITE" id="PS01174">
    <property type="entry name" value="LIPASE_GDXG_SER"/>
    <property type="match status" value="1"/>
</dbReference>
<evidence type="ECO:0000259" key="5">
    <source>
        <dbReference type="Pfam" id="PF07859"/>
    </source>
</evidence>
<dbReference type="Proteomes" id="UP001497453">
    <property type="component" value="Chromosome 6"/>
</dbReference>
<feature type="active site" evidence="3">
    <location>
        <position position="274"/>
    </location>
</feature>
<evidence type="ECO:0000313" key="7">
    <source>
        <dbReference type="Proteomes" id="UP001497453"/>
    </source>
</evidence>
<evidence type="ECO:0000256" key="3">
    <source>
        <dbReference type="PROSITE-ProRule" id="PRU10038"/>
    </source>
</evidence>
<feature type="region of interest" description="Disordered" evidence="4">
    <location>
        <begin position="153"/>
        <end position="181"/>
    </location>
</feature>
<feature type="compositionally biased region" description="Basic and acidic residues" evidence="4">
    <location>
        <begin position="153"/>
        <end position="176"/>
    </location>
</feature>
<keyword evidence="7" id="KW-1185">Reference proteome</keyword>
<evidence type="ECO:0000313" key="6">
    <source>
        <dbReference type="EMBL" id="CAL1711367.1"/>
    </source>
</evidence>
<feature type="region of interest" description="Disordered" evidence="4">
    <location>
        <begin position="358"/>
        <end position="396"/>
    </location>
</feature>
<dbReference type="InterPro" id="IPR013094">
    <property type="entry name" value="AB_hydrolase_3"/>
</dbReference>
<dbReference type="Gene3D" id="3.40.50.1820">
    <property type="entry name" value="alpha/beta hydrolase"/>
    <property type="match status" value="1"/>
</dbReference>
<feature type="region of interest" description="Disordered" evidence="4">
    <location>
        <begin position="882"/>
        <end position="906"/>
    </location>
</feature>
<proteinExistence type="inferred from homology"/>
<accession>A0ABP1DVW5</accession>
<dbReference type="InterPro" id="IPR050300">
    <property type="entry name" value="GDXG_lipolytic_enzyme"/>
</dbReference>
<evidence type="ECO:0000256" key="4">
    <source>
        <dbReference type="SAM" id="MobiDB-lite"/>
    </source>
</evidence>
<feature type="domain" description="Alpha/beta hydrolase fold-3" evidence="5">
    <location>
        <begin position="193"/>
        <end position="317"/>
    </location>
</feature>
<evidence type="ECO:0000256" key="2">
    <source>
        <dbReference type="ARBA" id="ARBA00022801"/>
    </source>
</evidence>
<feature type="region of interest" description="Disordered" evidence="4">
    <location>
        <begin position="919"/>
        <end position="941"/>
    </location>
</feature>
<dbReference type="Pfam" id="PF07859">
    <property type="entry name" value="Abhydrolase_3"/>
    <property type="match status" value="1"/>
</dbReference>
<dbReference type="EMBL" id="OZ037949">
    <property type="protein sequence ID" value="CAL1711367.1"/>
    <property type="molecule type" value="Genomic_DNA"/>
</dbReference>
<dbReference type="PANTHER" id="PTHR48081">
    <property type="entry name" value="AB HYDROLASE SUPERFAMILY PROTEIN C4A8.06C"/>
    <property type="match status" value="1"/>
</dbReference>
<feature type="compositionally biased region" description="Polar residues" evidence="4">
    <location>
        <begin position="372"/>
        <end position="395"/>
    </location>
</feature>
<name>A0ABP1DVW5_9APHY</name>
<reference evidence="7" key="1">
    <citation type="submission" date="2024-04" db="EMBL/GenBank/DDBJ databases">
        <authorList>
            <person name="Shaw F."/>
            <person name="Minotto A."/>
        </authorList>
    </citation>
    <scope>NUCLEOTIDE SEQUENCE [LARGE SCALE GENOMIC DNA]</scope>
</reference>
<feature type="compositionally biased region" description="Basic residues" evidence="4">
    <location>
        <begin position="882"/>
        <end position="893"/>
    </location>
</feature>
<comment type="similarity">
    <text evidence="1">Belongs to the 'GDXG' lipolytic enzyme family.</text>
</comment>
<evidence type="ECO:0000256" key="1">
    <source>
        <dbReference type="ARBA" id="ARBA00010515"/>
    </source>
</evidence>
<organism evidence="6 7">
    <name type="scientific">Somion occarium</name>
    <dbReference type="NCBI Taxonomy" id="3059160"/>
    <lineage>
        <taxon>Eukaryota</taxon>
        <taxon>Fungi</taxon>
        <taxon>Dikarya</taxon>
        <taxon>Basidiomycota</taxon>
        <taxon>Agaricomycotina</taxon>
        <taxon>Agaricomycetes</taxon>
        <taxon>Polyporales</taxon>
        <taxon>Cerrenaceae</taxon>
        <taxon>Somion</taxon>
    </lineage>
</organism>
<feature type="compositionally biased region" description="Basic and acidic residues" evidence="4">
    <location>
        <begin position="894"/>
        <end position="906"/>
    </location>
</feature>
<feature type="region of interest" description="Disordered" evidence="4">
    <location>
        <begin position="651"/>
        <end position="696"/>
    </location>
</feature>
<dbReference type="SUPFAM" id="SSF53474">
    <property type="entry name" value="alpha/beta-Hydrolases"/>
    <property type="match status" value="1"/>
</dbReference>
<dbReference type="InterPro" id="IPR033140">
    <property type="entry name" value="Lipase_GDXG_put_SER_AS"/>
</dbReference>
<sequence length="941" mass="105105">MPVNTLTSEAGIKIGPILLETLVKHYFERTLKHSSSGGKGLTQLRQDELLYDEAFNIVKAFLEASTKHPVEELQRFSNMRTLSPPWVLVVKVCVPMSCCDEAATFLIKAFGGEEITKRLVGGTKWWQVRGVNGVDAEWIAAKKDWDMAEKRFKAHEKERSGTSDAHRSEGPEEGVHSDASGHYQPEMDEMRCILYAHGGGYYFGSVDQERYSIQRHARKIKGRVFAINYRLAPQYPFPCALQDLLAAYLFLIRPPEGSSHRPVKPAHIVVAGDSAGGGLCLALLQVLRDTGLPLPAGGVLISPWCDLTHSFPSVHLNTATDVIPPYGLSLYKPSPLWPPPPDELVTTVQETVRSRIRHAVGLSTKDREPSLKSPNLSHDSAHSAQRNSYEPSSPRASLHYDVRLPQTGQTLHLGSAAELPAPDSVFRNQSVSCQTEDGKILTIDDQIHLYAPNYLLAHPLISPVVSYLGGLPPLFIIASDKEVLRDEIIYLAHKAAYPDKYPIKEEARAIYPALVGIEERYGPTQVHLQIFDDTAHILPVLFSFTTPAKYCYRAVATFIKFVTGMLPPSIPEADSLDDIPMVHSPLSTPPREASPASTPPIPSVQSEPSLSSEAPRQRSLTMRVLAEDEHRAGRVSLRRAFSARFTKASGSYFQQSKPRQAPNGNRYGSEDVAGPRFLGSTDSEIGREGSRTAGEPSVYANGLQTIIRERVSTRGVIRPLEPESELPAFSLPQELIGVISELAMRRYLDGRVKFDKKFSSTTKSIAKHRRRNLELAKKNAVKNMTQLQTYIEEGKIHQGACERLRGVKEGTLDSWSWAWALDADEHPPPSSIVSRRDTTEAVELARIADQSVLVEEHMLSGNNLWSMIVNFLTVVPDKKHHHHHLHLHRHKHGHNEDGKEKHDDRHSKRERFMSMFAHFSKEQKRASYSNANSPVEEHRQR</sequence>
<feature type="compositionally biased region" description="Polar residues" evidence="4">
    <location>
        <begin position="603"/>
        <end position="618"/>
    </location>
</feature>
<feature type="region of interest" description="Disordered" evidence="4">
    <location>
        <begin position="577"/>
        <end position="618"/>
    </location>
</feature>
<keyword evidence="2" id="KW-0378">Hydrolase</keyword>